<feature type="domain" description="Ig-like" evidence="12">
    <location>
        <begin position="1241"/>
        <end position="1329"/>
    </location>
</feature>
<dbReference type="Gene3D" id="2.60.40.10">
    <property type="entry name" value="Immunoglobulins"/>
    <property type="match status" value="6"/>
</dbReference>
<dbReference type="InterPro" id="IPR032675">
    <property type="entry name" value="LRR_dom_sf"/>
</dbReference>
<dbReference type="InterPro" id="IPR007110">
    <property type="entry name" value="Ig-like_dom"/>
</dbReference>
<evidence type="ECO:0000256" key="6">
    <source>
        <dbReference type="ARBA" id="ARBA00022989"/>
    </source>
</evidence>
<feature type="compositionally biased region" description="Polar residues" evidence="11">
    <location>
        <begin position="959"/>
        <end position="968"/>
    </location>
</feature>
<dbReference type="SUPFAM" id="SSF48726">
    <property type="entry name" value="Immunoglobulin"/>
    <property type="match status" value="6"/>
</dbReference>
<evidence type="ECO:0000256" key="1">
    <source>
        <dbReference type="ARBA" id="ARBA00004167"/>
    </source>
</evidence>
<dbReference type="Pfam" id="PF13927">
    <property type="entry name" value="Ig_3"/>
    <property type="match status" value="3"/>
</dbReference>
<feature type="region of interest" description="Disordered" evidence="11">
    <location>
        <begin position="1057"/>
        <end position="1092"/>
    </location>
</feature>
<evidence type="ECO:0000256" key="4">
    <source>
        <dbReference type="ARBA" id="ARBA00022729"/>
    </source>
</evidence>
<feature type="compositionally biased region" description="Polar residues" evidence="11">
    <location>
        <begin position="905"/>
        <end position="918"/>
    </location>
</feature>
<dbReference type="InterPro" id="IPR013783">
    <property type="entry name" value="Ig-like_fold"/>
</dbReference>
<keyword evidence="2" id="KW-0433">Leucine-rich repeat</keyword>
<dbReference type="Pfam" id="PF07679">
    <property type="entry name" value="I-set"/>
    <property type="match status" value="2"/>
</dbReference>
<keyword evidence="6" id="KW-1133">Transmembrane helix</keyword>
<keyword evidence="5" id="KW-0677">Repeat</keyword>
<comment type="caution">
    <text evidence="13">The sequence shown here is derived from an EMBL/GenBank/DDBJ whole genome shotgun (WGS) entry which is preliminary data.</text>
</comment>
<dbReference type="PANTHER" id="PTHR45842:SF25">
    <property type="entry name" value="CARBOXYPEPTIDASE N SUBUNIT 2-LIKE"/>
    <property type="match status" value="1"/>
</dbReference>
<feature type="region of interest" description="Disordered" evidence="11">
    <location>
        <begin position="1338"/>
        <end position="1358"/>
    </location>
</feature>
<evidence type="ECO:0000259" key="12">
    <source>
        <dbReference type="PROSITE" id="PS50835"/>
    </source>
</evidence>
<dbReference type="InterPro" id="IPR036179">
    <property type="entry name" value="Ig-like_dom_sf"/>
</dbReference>
<sequence length="1770" mass="192166">MEVKRVEDVPAHSPSPAPPLPALAGLRGSGPVLSALLFNSIHRLQNNSLSGLKNVELLMLHSNDLQEIPSGVFRDMRNLQILKLSYNKLDELRSELTFSGLTSLLRLYLDNNQLRWIHPRVLLQLPRLRLLKLQGNKLLQLHPQALCTLSLLDTYCYSTVRHLDLSNNSLSTVSSELLQTAPLLETLALHHNPWSCDCRMSWLLSWTVAHPGVMKCPGSPQCPVCASPVSLQDQALLDQFSLPCSAPLITSPGQNSPLDLPDLPEILSSSSFHEPLGNLSLSLSDQQGFNVDVTCNVSRSDTLPDISSELSNFQSFPLRLALSFSLECHAERQSYEKLWRIMAYYSELAARLERGLMLSKAPTLAYRYRQAPETEGEYHTGVKASITASPQWLLQPAISIQLSRTRSNRKAVHLVLSTRLSAHSDLSTSRPWVLISTNRTVTGLSALAGSTTELPCPILSSGEHKVEWIFPDGSKMSTSSSNPNSKWKIVSTGLAKQNVELSDAGLYYCKASNGKDIDVLALQKPVAVSGIIGEPLTISCNASGSPLPFTSWLLPNGNLLRHGSALSGGITLEANGSLSLPRPSLRNTGHYRCILELKPRQTPPLKSAFPRRPQSAAGRSTKIRAPLLRSDEGSGNGEEEEDPIRNRRPFLNNQRRRVRPVNERRNRVGGRRRVTTNRQRIDPKKWADLLAKIREKAITGNDNLATEPTEKSESKANQEVESSGDDARLFEESPETAYPVNTVQTSTEIAKSSTVGEATVRLEESTTTFRQQITTSTTATSNSKTSTLISVQDAITTTEIVPKSEEKSQERVTNLRPSSPWNSRRRIGQRRRMFNRTRGRPLTSSRPLTDPNITISPTTTSSFNHRRVSSHLSATSSSIEATTHPQLHFGTTRSQVHLGTDGYKMTSSKYANRPSGKQNTDMEVSLLELPYPPKTTVSSLSAKITTSSSSPLGSQPSLARSSTRSASVADSGDTLLAVSLISQGTTNAAESTTARLIQANTLARTSPTDVFMNRVVTTSSTSTKSAFESSISESVSSMTPTSTTSTATMMNLVSTTTTSTTLTPVTTSSTSSSSISTSSTATNPTTTSTSTASWIKTASNVRTSAFYPSTTTSAPATTSSTSSYPAVTSSASSSPTTSTSTSSTTSAPLFTNKLFITNAKATTKVTTTAKVIPIKTSTTTVTTSFGTRERARVQSMDPRQRLVPGHQGRAEPTPTGGSRDWPTLFRIRRAAGRLPVPRSRPRISDPHIRSVTFPAESTAWLHCEAVGEPKPAVSWTKVSTGVVMTVSSRAHRFEVLPNGTLVIQKVQLQDRGTYICSAQSYMGRDRLLTTLDVWTRPPRMQQSSHRELTTHQGGDLSVPCHSDGVPAPLLSWVLPDRTVLSSSSPSTARLSMDPNGTLHLTSALLSDRGMYRCVASNSAGAASLPSASTCPPYLHPGAPQPSLRWKIPSGPYVRPSQFLHGNLFVLPNGTLHIRSVSSKDTGSYECTASNAVGSEKRIVRVELSGNQATGNGIVIEQTGFSSADRKEKTQTNSDLENSLNFTERAAPVPIETPRTVVQTISPESSTKINLTPSPKYFAGGASNKLSVEKGKKIEGYDGISGKIPPVSEFSKAQIVSTSPSISTVQSGDHMELQCHVTGHPPPTVIWRTPSRKLVDMHFSFDRRLQVRSDGTLTVASVTERDSGDYLCIARNKVSDDYRLVRVTVVPKRGQPSPHLDLQPAPQPAHHPDSQLTPKLSLHSDHQSTHNRLQTCPPACLTTSPTTCSTTSPTH</sequence>
<accession>A0AAW0NTC4</accession>
<feature type="compositionally biased region" description="Low complexity" evidence="11">
    <location>
        <begin position="940"/>
        <end position="958"/>
    </location>
</feature>
<keyword evidence="3" id="KW-0812">Transmembrane</keyword>
<dbReference type="InterPro" id="IPR000483">
    <property type="entry name" value="Cys-rich_flank_reg_C"/>
</dbReference>
<feature type="region of interest" description="Disordered" evidence="11">
    <location>
        <begin position="1188"/>
        <end position="1221"/>
    </location>
</feature>
<keyword evidence="7" id="KW-0472">Membrane</keyword>
<evidence type="ECO:0000313" key="13">
    <source>
        <dbReference type="EMBL" id="KAK7905084.1"/>
    </source>
</evidence>
<feature type="domain" description="Ig-like" evidence="12">
    <location>
        <begin position="1604"/>
        <end position="1703"/>
    </location>
</feature>
<dbReference type="InterPro" id="IPR003599">
    <property type="entry name" value="Ig_sub"/>
</dbReference>
<feature type="region of interest" description="Disordered" evidence="11">
    <location>
        <begin position="1705"/>
        <end position="1752"/>
    </location>
</feature>
<feature type="domain" description="Ig-like" evidence="12">
    <location>
        <begin position="1430"/>
        <end position="1504"/>
    </location>
</feature>
<feature type="region of interest" description="Disordered" evidence="11">
    <location>
        <begin position="1"/>
        <end position="20"/>
    </location>
</feature>
<evidence type="ECO:0000256" key="7">
    <source>
        <dbReference type="ARBA" id="ARBA00023136"/>
    </source>
</evidence>
<evidence type="ECO:0000256" key="8">
    <source>
        <dbReference type="ARBA" id="ARBA00023157"/>
    </source>
</evidence>
<dbReference type="Gene3D" id="3.80.10.10">
    <property type="entry name" value="Ribonuclease Inhibitor"/>
    <property type="match status" value="2"/>
</dbReference>
<feature type="region of interest" description="Disordered" evidence="11">
    <location>
        <begin position="940"/>
        <end position="969"/>
    </location>
</feature>
<evidence type="ECO:0000256" key="3">
    <source>
        <dbReference type="ARBA" id="ARBA00022692"/>
    </source>
</evidence>
<keyword evidence="4" id="KW-0732">Signal</keyword>
<evidence type="ECO:0000256" key="11">
    <source>
        <dbReference type="SAM" id="MobiDB-lite"/>
    </source>
</evidence>
<feature type="compositionally biased region" description="Polar residues" evidence="11">
    <location>
        <begin position="811"/>
        <end position="822"/>
    </location>
</feature>
<proteinExistence type="predicted"/>
<dbReference type="SUPFAM" id="SSF52058">
    <property type="entry name" value="L domain-like"/>
    <property type="match status" value="1"/>
</dbReference>
<feature type="domain" description="Ig-like" evidence="12">
    <location>
        <begin position="1338"/>
        <end position="1429"/>
    </location>
</feature>
<feature type="region of interest" description="Disordered" evidence="11">
    <location>
        <begin position="801"/>
        <end position="823"/>
    </location>
</feature>
<dbReference type="PANTHER" id="PTHR45842">
    <property type="entry name" value="SYNAPTIC ADHESION-LIKE MOLECULE SALM"/>
    <property type="match status" value="1"/>
</dbReference>
<dbReference type="FunFam" id="2.60.40.10:FF:000076">
    <property type="entry name" value="Leucine-rich repeat and Ig domain-containing 4"/>
    <property type="match status" value="2"/>
</dbReference>
<feature type="region of interest" description="Disordered" evidence="11">
    <location>
        <begin position="602"/>
        <end position="652"/>
    </location>
</feature>
<feature type="domain" description="Ig-like" evidence="12">
    <location>
        <begin position="533"/>
        <end position="593"/>
    </location>
</feature>
<dbReference type="SMART" id="SM00408">
    <property type="entry name" value="IGc2"/>
    <property type="match status" value="6"/>
</dbReference>
<feature type="domain" description="Ig-like" evidence="12">
    <location>
        <begin position="431"/>
        <end position="527"/>
    </location>
</feature>
<protein>
    <recommendedName>
        <fullName evidence="12">Ig-like domain-containing protein</fullName>
    </recommendedName>
</protein>
<dbReference type="SMART" id="SM00409">
    <property type="entry name" value="IG"/>
    <property type="match status" value="4"/>
</dbReference>
<dbReference type="InterPro" id="IPR050467">
    <property type="entry name" value="LRFN"/>
</dbReference>
<dbReference type="InterPro" id="IPR013098">
    <property type="entry name" value="Ig_I-set"/>
</dbReference>
<feature type="region of interest" description="Disordered" evidence="11">
    <location>
        <begin position="1022"/>
        <end position="1043"/>
    </location>
</feature>
<dbReference type="GO" id="GO:0016020">
    <property type="term" value="C:membrane"/>
    <property type="evidence" value="ECO:0007669"/>
    <property type="project" value="UniProtKB-SubCell"/>
</dbReference>
<keyword evidence="9" id="KW-0325">Glycoprotein</keyword>
<dbReference type="PROSITE" id="PS50835">
    <property type="entry name" value="IG_LIKE"/>
    <property type="match status" value="6"/>
</dbReference>
<dbReference type="InterPro" id="IPR001611">
    <property type="entry name" value="Leu-rich_rpt"/>
</dbReference>
<feature type="compositionally biased region" description="Low complexity" evidence="11">
    <location>
        <begin position="849"/>
        <end position="862"/>
    </location>
</feature>
<feature type="region of interest" description="Disordered" evidence="11">
    <location>
        <begin position="839"/>
        <end position="866"/>
    </location>
</feature>
<reference evidence="14" key="1">
    <citation type="submission" date="2024-04" db="EMBL/GenBank/DDBJ databases">
        <title>Salinicola lusitanus LLJ914,a marine bacterium isolated from the Okinawa Trough.</title>
        <authorList>
            <person name="Li J."/>
        </authorList>
    </citation>
    <scope>NUCLEOTIDE SEQUENCE [LARGE SCALE GENOMIC DNA]</scope>
</reference>
<keyword evidence="14" id="KW-1185">Reference proteome</keyword>
<name>A0AAW0NTC4_9GOBI</name>
<feature type="region of interest" description="Disordered" evidence="11">
    <location>
        <begin position="1107"/>
        <end position="1145"/>
    </location>
</feature>
<evidence type="ECO:0000256" key="9">
    <source>
        <dbReference type="ARBA" id="ARBA00023180"/>
    </source>
</evidence>
<keyword evidence="8" id="KW-1015">Disulfide bond</keyword>
<dbReference type="SMART" id="SM00082">
    <property type="entry name" value="LRRCT"/>
    <property type="match status" value="1"/>
</dbReference>
<evidence type="ECO:0000256" key="5">
    <source>
        <dbReference type="ARBA" id="ARBA00022737"/>
    </source>
</evidence>
<feature type="compositionally biased region" description="Basic and acidic residues" evidence="11">
    <location>
        <begin position="1"/>
        <end position="10"/>
    </location>
</feature>
<evidence type="ECO:0000256" key="10">
    <source>
        <dbReference type="ARBA" id="ARBA00023319"/>
    </source>
</evidence>
<dbReference type="Proteomes" id="UP001460270">
    <property type="component" value="Unassembled WGS sequence"/>
</dbReference>
<evidence type="ECO:0000313" key="14">
    <source>
        <dbReference type="Proteomes" id="UP001460270"/>
    </source>
</evidence>
<dbReference type="CDD" id="cd00096">
    <property type="entry name" value="Ig"/>
    <property type="match status" value="1"/>
</dbReference>
<organism evidence="13 14">
    <name type="scientific">Mugilogobius chulae</name>
    <name type="common">yellowstripe goby</name>
    <dbReference type="NCBI Taxonomy" id="88201"/>
    <lineage>
        <taxon>Eukaryota</taxon>
        <taxon>Metazoa</taxon>
        <taxon>Chordata</taxon>
        <taxon>Craniata</taxon>
        <taxon>Vertebrata</taxon>
        <taxon>Euteleostomi</taxon>
        <taxon>Actinopterygii</taxon>
        <taxon>Neopterygii</taxon>
        <taxon>Teleostei</taxon>
        <taxon>Neoteleostei</taxon>
        <taxon>Acanthomorphata</taxon>
        <taxon>Gobiaria</taxon>
        <taxon>Gobiiformes</taxon>
        <taxon>Gobioidei</taxon>
        <taxon>Gobiidae</taxon>
        <taxon>Gobionellinae</taxon>
        <taxon>Mugilogobius</taxon>
    </lineage>
</organism>
<feature type="region of interest" description="Disordered" evidence="11">
    <location>
        <begin position="898"/>
        <end position="918"/>
    </location>
</feature>
<dbReference type="SMART" id="SM00369">
    <property type="entry name" value="LRR_TYP"/>
    <property type="match status" value="5"/>
</dbReference>
<dbReference type="InterPro" id="IPR003591">
    <property type="entry name" value="Leu-rich_rpt_typical-subtyp"/>
</dbReference>
<feature type="region of interest" description="Disordered" evidence="11">
    <location>
        <begin position="700"/>
        <end position="727"/>
    </location>
</feature>
<gene>
    <name evidence="13" type="ORF">WMY93_017691</name>
</gene>
<keyword evidence="10" id="KW-0393">Immunoglobulin domain</keyword>
<evidence type="ECO:0000256" key="2">
    <source>
        <dbReference type="ARBA" id="ARBA00022614"/>
    </source>
</evidence>
<comment type="subcellular location">
    <subcellularLocation>
        <location evidence="1">Membrane</location>
        <topology evidence="1">Single-pass membrane protein</topology>
    </subcellularLocation>
</comment>
<dbReference type="EMBL" id="JBBPFD010000012">
    <property type="protein sequence ID" value="KAK7905084.1"/>
    <property type="molecule type" value="Genomic_DNA"/>
</dbReference>
<dbReference type="Pfam" id="PF13855">
    <property type="entry name" value="LRR_8"/>
    <property type="match status" value="2"/>
</dbReference>
<feature type="compositionally biased region" description="Basic and acidic residues" evidence="11">
    <location>
        <begin position="708"/>
        <end position="718"/>
    </location>
</feature>
<dbReference type="InterPro" id="IPR003598">
    <property type="entry name" value="Ig_sub2"/>
</dbReference>